<feature type="region of interest" description="Disordered" evidence="1">
    <location>
        <begin position="482"/>
        <end position="517"/>
    </location>
</feature>
<feature type="compositionally biased region" description="Low complexity" evidence="1">
    <location>
        <begin position="302"/>
        <end position="321"/>
    </location>
</feature>
<keyword evidence="3" id="KW-0418">Kinase</keyword>
<comment type="caution">
    <text evidence="3">The sequence shown here is derived from an EMBL/GenBank/DDBJ whole genome shotgun (WGS) entry which is preliminary data.</text>
</comment>
<dbReference type="Pfam" id="PF14381">
    <property type="entry name" value="EDR1_CTR1_ARMC3_pept"/>
    <property type="match status" value="1"/>
</dbReference>
<name>A0A2C6KFH9_9APIC</name>
<protein>
    <submittedName>
        <fullName evidence="3">Tyrosine kinase-like protein</fullName>
    </submittedName>
</protein>
<reference evidence="3 4" key="1">
    <citation type="journal article" date="2017" name="Int. J. Parasitol.">
        <title>The genome of the protozoan parasite Cystoisospora suis and a reverse vaccinology approach to identify vaccine candidates.</title>
        <authorList>
            <person name="Palmieri N."/>
            <person name="Shrestha A."/>
            <person name="Ruttkowski B."/>
            <person name="Beck T."/>
            <person name="Vogl C."/>
            <person name="Tomley F."/>
            <person name="Blake D.P."/>
            <person name="Joachim A."/>
        </authorList>
    </citation>
    <scope>NUCLEOTIDE SEQUENCE [LARGE SCALE GENOMIC DNA]</scope>
    <source>
        <strain evidence="3 4">Wien I</strain>
    </source>
</reference>
<dbReference type="InterPro" id="IPR055164">
    <property type="entry name" value="EDR1/CTR1/ARMC3-like_pept-like"/>
</dbReference>
<dbReference type="GO" id="GO:0016301">
    <property type="term" value="F:kinase activity"/>
    <property type="evidence" value="ECO:0007669"/>
    <property type="project" value="UniProtKB-KW"/>
</dbReference>
<feature type="compositionally biased region" description="Basic and acidic residues" evidence="1">
    <location>
        <begin position="141"/>
        <end position="158"/>
    </location>
</feature>
<dbReference type="VEuPathDB" id="ToxoDB:CSUI_010887"/>
<evidence type="ECO:0000313" key="3">
    <source>
        <dbReference type="EMBL" id="PHJ15302.1"/>
    </source>
</evidence>
<keyword evidence="4" id="KW-1185">Reference proteome</keyword>
<feature type="compositionally biased region" description="Polar residues" evidence="1">
    <location>
        <begin position="629"/>
        <end position="644"/>
    </location>
</feature>
<accession>A0A2C6KFH9</accession>
<feature type="compositionally biased region" description="Basic and acidic residues" evidence="1">
    <location>
        <begin position="499"/>
        <end position="510"/>
    </location>
</feature>
<dbReference type="AlphaFoldDB" id="A0A2C6KFH9"/>
<feature type="domain" description="EDR1/CTR1/ARMC3-like peptidase-like" evidence="2">
    <location>
        <begin position="55"/>
        <end position="95"/>
    </location>
</feature>
<dbReference type="EMBL" id="MIGC01008742">
    <property type="protein sequence ID" value="PHJ15302.1"/>
    <property type="molecule type" value="Genomic_DNA"/>
</dbReference>
<feature type="compositionally biased region" description="Polar residues" evidence="1">
    <location>
        <begin position="120"/>
        <end position="140"/>
    </location>
</feature>
<evidence type="ECO:0000259" key="2">
    <source>
        <dbReference type="Pfam" id="PF14381"/>
    </source>
</evidence>
<keyword evidence="3" id="KW-0808">Transferase</keyword>
<feature type="region of interest" description="Disordered" evidence="1">
    <location>
        <begin position="420"/>
        <end position="440"/>
    </location>
</feature>
<feature type="region of interest" description="Disordered" evidence="1">
    <location>
        <begin position="120"/>
        <end position="223"/>
    </location>
</feature>
<evidence type="ECO:0000256" key="1">
    <source>
        <dbReference type="SAM" id="MobiDB-lite"/>
    </source>
</evidence>
<dbReference type="GeneID" id="94434199"/>
<sequence length="663" mass="73498">MSSSSTAAPRTGGGGADSQMSIHRKIELLRRMVLRNIKPACTGYGEQRDEVRRLASNEDGFVYLGDIKHGESRHMALLFKVLCDAAQIPCRVMRIDTSSFLDRREVEGVATVLKGSSPLLKSQTAKNPSTSVEDALSSLSGEERGKDSSRSSYPRERADGEEEEGQENEGGGIGRVSSRRGRKTTPLDEEGDNSGDLKKKKKKRRNACLPPPPPFPFPPSSHHLHQGIEPCCPFYSYGRGGEVMKGEEIVYNVVLLNDPSSSEVEQLIPIVWDVGLSSSTLLSRITGGSHFHHTTAAGGKTSSSSSSSSSCSRSPSLLLTSKTTRRRSAGVSAASLLINGGGLNGPYSKASVCDQKYLPSHQAHRSFVSSASSIGSHSSNTGFPFLSLGRGENIFRLNPPPLHRIPLPRRLKNFLMVFSSQQQEEEEEEHGSFSETSSSSFCPLHHHCTVFCNERHHKRRRKIEEERENLVSGLVSWKKNGRMTSRIEDQGSGEEKEEDERRGVKGKGEKEDEGGDILLLAKSDSQGEKCRQEFFHHFNYFEHGWEILYEPSKGKNSSPQILQKRQRCCCCPPSWFEYKPKRDRPLRRRRGEQGGRGGGAEEDDEQGAGRREQGGEEERDQDEEEKVSANYSNMNVETSSSFSCHKTEKRTTGGCVKKMRGRS</sequence>
<dbReference type="Proteomes" id="UP000221165">
    <property type="component" value="Unassembled WGS sequence"/>
</dbReference>
<dbReference type="OrthoDB" id="354826at2759"/>
<dbReference type="RefSeq" id="XP_067917036.1">
    <property type="nucleotide sequence ID" value="XM_068070988.1"/>
</dbReference>
<proteinExistence type="predicted"/>
<evidence type="ECO:0000313" key="4">
    <source>
        <dbReference type="Proteomes" id="UP000221165"/>
    </source>
</evidence>
<feature type="compositionally biased region" description="Pro residues" evidence="1">
    <location>
        <begin position="209"/>
        <end position="219"/>
    </location>
</feature>
<organism evidence="3 4">
    <name type="scientific">Cystoisospora suis</name>
    <dbReference type="NCBI Taxonomy" id="483139"/>
    <lineage>
        <taxon>Eukaryota</taxon>
        <taxon>Sar</taxon>
        <taxon>Alveolata</taxon>
        <taxon>Apicomplexa</taxon>
        <taxon>Conoidasida</taxon>
        <taxon>Coccidia</taxon>
        <taxon>Eucoccidiorida</taxon>
        <taxon>Eimeriorina</taxon>
        <taxon>Sarcocystidae</taxon>
        <taxon>Cystoisospora</taxon>
    </lineage>
</organism>
<feature type="region of interest" description="Disordered" evidence="1">
    <location>
        <begin position="582"/>
        <end position="663"/>
    </location>
</feature>
<gene>
    <name evidence="3" type="ORF">CSUI_010887</name>
</gene>
<feature type="compositionally biased region" description="Basic and acidic residues" evidence="1">
    <location>
        <begin position="607"/>
        <end position="616"/>
    </location>
</feature>
<feature type="non-terminal residue" evidence="3">
    <location>
        <position position="663"/>
    </location>
</feature>
<feature type="region of interest" description="Disordered" evidence="1">
    <location>
        <begin position="294"/>
        <end position="324"/>
    </location>
</feature>